<evidence type="ECO:0000256" key="2">
    <source>
        <dbReference type="ARBA" id="ARBA00023125"/>
    </source>
</evidence>
<dbReference type="Pfam" id="PF12833">
    <property type="entry name" value="HTH_18"/>
    <property type="match status" value="1"/>
</dbReference>
<dbReference type="InterPro" id="IPR009057">
    <property type="entry name" value="Homeodomain-like_sf"/>
</dbReference>
<dbReference type="InterPro" id="IPR020449">
    <property type="entry name" value="Tscrpt_reg_AraC-type_HTH"/>
</dbReference>
<reference evidence="6 7" key="1">
    <citation type="submission" date="2020-09" db="EMBL/GenBank/DDBJ databases">
        <title>Paenibacillus sp. strain PR3 16S rRNA gene Genome sequencing and assembly.</title>
        <authorList>
            <person name="Kim J."/>
        </authorList>
    </citation>
    <scope>NUCLEOTIDE SEQUENCE [LARGE SCALE GENOMIC DNA]</scope>
    <source>
        <strain evidence="6 7">PR3</strain>
    </source>
</reference>
<gene>
    <name evidence="6" type="ORF">H8B09_23560</name>
</gene>
<dbReference type="EMBL" id="JACXZA010000006">
    <property type="protein sequence ID" value="MBD3921760.1"/>
    <property type="molecule type" value="Genomic_DNA"/>
</dbReference>
<feature type="compositionally biased region" description="Basic and acidic residues" evidence="4">
    <location>
        <begin position="294"/>
        <end position="303"/>
    </location>
</feature>
<proteinExistence type="predicted"/>
<dbReference type="InterPro" id="IPR018062">
    <property type="entry name" value="HTH_AraC-typ_CS"/>
</dbReference>
<keyword evidence="7" id="KW-1185">Reference proteome</keyword>
<feature type="domain" description="HTH araC/xylS-type" evidence="5">
    <location>
        <begin position="183"/>
        <end position="281"/>
    </location>
</feature>
<dbReference type="SMART" id="SM00342">
    <property type="entry name" value="HTH_ARAC"/>
    <property type="match status" value="1"/>
</dbReference>
<accession>A0ABR8N1L3</accession>
<protein>
    <submittedName>
        <fullName evidence="6">Helix-turn-helix transcriptional regulator</fullName>
    </submittedName>
</protein>
<evidence type="ECO:0000313" key="6">
    <source>
        <dbReference type="EMBL" id="MBD3921760.1"/>
    </source>
</evidence>
<name>A0ABR8N1L3_9BACL</name>
<evidence type="ECO:0000313" key="7">
    <source>
        <dbReference type="Proteomes" id="UP000609346"/>
    </source>
</evidence>
<keyword evidence="1" id="KW-0805">Transcription regulation</keyword>
<dbReference type="InterPro" id="IPR018060">
    <property type="entry name" value="HTH_AraC"/>
</dbReference>
<dbReference type="RefSeq" id="WP_191206041.1">
    <property type="nucleotide sequence ID" value="NZ_JACXZA010000006.1"/>
</dbReference>
<dbReference type="PANTHER" id="PTHR43280">
    <property type="entry name" value="ARAC-FAMILY TRANSCRIPTIONAL REGULATOR"/>
    <property type="match status" value="1"/>
</dbReference>
<evidence type="ECO:0000256" key="4">
    <source>
        <dbReference type="SAM" id="MobiDB-lite"/>
    </source>
</evidence>
<dbReference type="SUPFAM" id="SSF46689">
    <property type="entry name" value="Homeodomain-like"/>
    <property type="match status" value="1"/>
</dbReference>
<keyword evidence="2" id="KW-0238">DNA-binding</keyword>
<keyword evidence="3" id="KW-0804">Transcription</keyword>
<organism evidence="6 7">
    <name type="scientific">Paenibacillus terricola</name>
    <dbReference type="NCBI Taxonomy" id="2763503"/>
    <lineage>
        <taxon>Bacteria</taxon>
        <taxon>Bacillati</taxon>
        <taxon>Bacillota</taxon>
        <taxon>Bacilli</taxon>
        <taxon>Bacillales</taxon>
        <taxon>Paenibacillaceae</taxon>
        <taxon>Paenibacillus</taxon>
    </lineage>
</organism>
<dbReference type="PANTHER" id="PTHR43280:SF2">
    <property type="entry name" value="HTH-TYPE TRANSCRIPTIONAL REGULATOR EXSA"/>
    <property type="match status" value="1"/>
</dbReference>
<sequence>MKRIILDLPPTPNFISVKRTHYREGEQYAEQNCTGVYGWLFVIRGALSIGEGKSLWQVEKGQSILLLPDRHYISTASCHNETIFYEVRFDYLGPYREDDNLACSPPDRLASTTVYPLIISQYGALQHCARIERLLKRKMGLTAEEGPSEYWRGQQRFMELLHLLDEEQKDQHCTLTSVRRLAELTESYLRRCYEQELTNEVLAEALHFHSNYIVRCMKEVYGCTPLEYLIQYRLEQAMHLLSNTELSVAEVAERVGFKYAPYFSNCFSRYKGSSPMQYRKRQRAARIPGTNENECNHSLHDSTGHNLSARK</sequence>
<evidence type="ECO:0000256" key="1">
    <source>
        <dbReference type="ARBA" id="ARBA00023015"/>
    </source>
</evidence>
<dbReference type="SUPFAM" id="SSF51215">
    <property type="entry name" value="Regulatory protein AraC"/>
    <property type="match status" value="1"/>
</dbReference>
<evidence type="ECO:0000256" key="3">
    <source>
        <dbReference type="ARBA" id="ARBA00023163"/>
    </source>
</evidence>
<dbReference type="Proteomes" id="UP000609346">
    <property type="component" value="Unassembled WGS sequence"/>
</dbReference>
<comment type="caution">
    <text evidence="6">The sequence shown here is derived from an EMBL/GenBank/DDBJ whole genome shotgun (WGS) entry which is preliminary data.</text>
</comment>
<feature type="region of interest" description="Disordered" evidence="4">
    <location>
        <begin position="284"/>
        <end position="311"/>
    </location>
</feature>
<evidence type="ECO:0000259" key="5">
    <source>
        <dbReference type="PROSITE" id="PS01124"/>
    </source>
</evidence>
<dbReference type="PROSITE" id="PS01124">
    <property type="entry name" value="HTH_ARAC_FAMILY_2"/>
    <property type="match status" value="1"/>
</dbReference>
<dbReference type="Gene3D" id="1.10.10.60">
    <property type="entry name" value="Homeodomain-like"/>
    <property type="match status" value="2"/>
</dbReference>
<dbReference type="PROSITE" id="PS00041">
    <property type="entry name" value="HTH_ARAC_FAMILY_1"/>
    <property type="match status" value="1"/>
</dbReference>
<dbReference type="InterPro" id="IPR037923">
    <property type="entry name" value="HTH-like"/>
</dbReference>
<dbReference type="PRINTS" id="PR00032">
    <property type="entry name" value="HTHARAC"/>
</dbReference>